<dbReference type="PANTHER" id="PTHR43718">
    <property type="entry name" value="LON PROTEASE"/>
    <property type="match status" value="1"/>
</dbReference>
<dbReference type="SMART" id="SM00382">
    <property type="entry name" value="AAA"/>
    <property type="match status" value="1"/>
</dbReference>
<dbReference type="InterPro" id="IPR027065">
    <property type="entry name" value="Lon_Prtase"/>
</dbReference>
<dbReference type="Gene3D" id="3.40.50.300">
    <property type="entry name" value="P-loop containing nucleotide triphosphate hydrolases"/>
    <property type="match status" value="1"/>
</dbReference>
<organism evidence="4">
    <name type="scientific">viral metagenome</name>
    <dbReference type="NCBI Taxonomy" id="1070528"/>
    <lineage>
        <taxon>unclassified sequences</taxon>
        <taxon>metagenomes</taxon>
        <taxon>organismal metagenomes</taxon>
    </lineage>
</organism>
<evidence type="ECO:0000256" key="1">
    <source>
        <dbReference type="SAM" id="Coils"/>
    </source>
</evidence>
<sequence length="563" mass="65724">MITRLNKKKERKKKKINDDDINNSDSDSISDNFSESNEPLDEPSDEPSEEQSEEPSDESSDEPLDEPSDEPFDEPLDEPSDEPSDELTEDSKNDSGNTSEELYEINNVEADDAEEYDDYEFDTDKIGKLQNIILILNNKRKYNDDDDDDDEDVKPKDCKKQKYDDILRKYNKEERKYFEKLEEEEKEKIYNKEKELININSKESKPTRFKFLEYNVCNVIKSTILSQIENLNMMCKSSSEYFKLKNWINILAKIPIGKYTNIDINKEDNVSNYLENVKKNIDNNIFGHTETKEQIVRILAQWISNPEKTGYVIGIKGPPGVGKTKLVKECICKAMNIPLAFISLGGIDDASYLSGFNYTYEGSKYGKILDCLIKAEVMNPVFLFDELDKVSTTSRGDEIINTLIHLTDPVQNERFVDKYYQEIDLDLSKSIIIFTYNNEHYINPILKDRMITINVEGYTAKEKLMIAKNYLIDELLPKYNMKKGDIIFDDKLLEYIIDKIEKEDGVRELKRTINNIISWINMMRYIKIDDNKIELPYNVTIGYYDKYCSKKVKKNEKVMSMYL</sequence>
<dbReference type="Gene3D" id="1.10.8.60">
    <property type="match status" value="1"/>
</dbReference>
<feature type="compositionally biased region" description="Acidic residues" evidence="2">
    <location>
        <begin position="38"/>
        <end position="88"/>
    </location>
</feature>
<feature type="compositionally biased region" description="Low complexity" evidence="2">
    <location>
        <begin position="23"/>
        <end position="37"/>
    </location>
</feature>
<dbReference type="AlphaFoldDB" id="A0A6C0JN83"/>
<keyword evidence="1" id="KW-0175">Coiled coil</keyword>
<dbReference type="PANTHER" id="PTHR43718:SF2">
    <property type="entry name" value="LON PROTEASE HOMOLOG, MITOCHONDRIAL"/>
    <property type="match status" value="1"/>
</dbReference>
<dbReference type="GO" id="GO:0016887">
    <property type="term" value="F:ATP hydrolysis activity"/>
    <property type="evidence" value="ECO:0007669"/>
    <property type="project" value="InterPro"/>
</dbReference>
<dbReference type="GO" id="GO:0005759">
    <property type="term" value="C:mitochondrial matrix"/>
    <property type="evidence" value="ECO:0007669"/>
    <property type="project" value="TreeGrafter"/>
</dbReference>
<evidence type="ECO:0000259" key="3">
    <source>
        <dbReference type="SMART" id="SM00382"/>
    </source>
</evidence>
<dbReference type="SUPFAM" id="SSF52540">
    <property type="entry name" value="P-loop containing nucleoside triphosphate hydrolases"/>
    <property type="match status" value="1"/>
</dbReference>
<dbReference type="GO" id="GO:0004252">
    <property type="term" value="F:serine-type endopeptidase activity"/>
    <property type="evidence" value="ECO:0007669"/>
    <property type="project" value="InterPro"/>
</dbReference>
<evidence type="ECO:0000256" key="2">
    <source>
        <dbReference type="SAM" id="MobiDB-lite"/>
    </source>
</evidence>
<proteinExistence type="predicted"/>
<accession>A0A6C0JN83</accession>
<dbReference type="InterPro" id="IPR003593">
    <property type="entry name" value="AAA+_ATPase"/>
</dbReference>
<feature type="compositionally biased region" description="Basic residues" evidence="2">
    <location>
        <begin position="1"/>
        <end position="15"/>
    </location>
</feature>
<dbReference type="GO" id="GO:0006515">
    <property type="term" value="P:protein quality control for misfolded or incompletely synthesized proteins"/>
    <property type="evidence" value="ECO:0007669"/>
    <property type="project" value="TreeGrafter"/>
</dbReference>
<reference evidence="4" key="1">
    <citation type="journal article" date="2020" name="Nature">
        <title>Giant virus diversity and host interactions through global metagenomics.</title>
        <authorList>
            <person name="Schulz F."/>
            <person name="Roux S."/>
            <person name="Paez-Espino D."/>
            <person name="Jungbluth S."/>
            <person name="Walsh D.A."/>
            <person name="Denef V.J."/>
            <person name="McMahon K.D."/>
            <person name="Konstantinidis K.T."/>
            <person name="Eloe-Fadrosh E.A."/>
            <person name="Kyrpides N.C."/>
            <person name="Woyke T."/>
        </authorList>
    </citation>
    <scope>NUCLEOTIDE SEQUENCE</scope>
    <source>
        <strain evidence="4">GVMAG-S-1040241-154</strain>
    </source>
</reference>
<dbReference type="GO" id="GO:0003697">
    <property type="term" value="F:single-stranded DNA binding"/>
    <property type="evidence" value="ECO:0007669"/>
    <property type="project" value="TreeGrafter"/>
</dbReference>
<dbReference type="EMBL" id="MN740684">
    <property type="protein sequence ID" value="QHU07235.1"/>
    <property type="molecule type" value="Genomic_DNA"/>
</dbReference>
<dbReference type="Pfam" id="PF00004">
    <property type="entry name" value="AAA"/>
    <property type="match status" value="1"/>
</dbReference>
<dbReference type="GO" id="GO:0004176">
    <property type="term" value="F:ATP-dependent peptidase activity"/>
    <property type="evidence" value="ECO:0007669"/>
    <property type="project" value="InterPro"/>
</dbReference>
<dbReference type="GO" id="GO:0007005">
    <property type="term" value="P:mitochondrion organization"/>
    <property type="evidence" value="ECO:0007669"/>
    <property type="project" value="TreeGrafter"/>
</dbReference>
<dbReference type="GO" id="GO:0005524">
    <property type="term" value="F:ATP binding"/>
    <property type="evidence" value="ECO:0007669"/>
    <property type="project" value="InterPro"/>
</dbReference>
<feature type="region of interest" description="Disordered" evidence="2">
    <location>
        <begin position="1"/>
        <end position="115"/>
    </location>
</feature>
<feature type="coiled-coil region" evidence="1">
    <location>
        <begin position="156"/>
        <end position="187"/>
    </location>
</feature>
<dbReference type="GO" id="GO:0051131">
    <property type="term" value="P:chaperone-mediated protein complex assembly"/>
    <property type="evidence" value="ECO:0007669"/>
    <property type="project" value="TreeGrafter"/>
</dbReference>
<dbReference type="InterPro" id="IPR027417">
    <property type="entry name" value="P-loop_NTPase"/>
</dbReference>
<dbReference type="InterPro" id="IPR003959">
    <property type="entry name" value="ATPase_AAA_core"/>
</dbReference>
<feature type="domain" description="AAA+ ATPase" evidence="3">
    <location>
        <begin position="309"/>
        <end position="457"/>
    </location>
</feature>
<evidence type="ECO:0000313" key="4">
    <source>
        <dbReference type="EMBL" id="QHU07235.1"/>
    </source>
</evidence>
<protein>
    <recommendedName>
        <fullName evidence="3">AAA+ ATPase domain-containing protein</fullName>
    </recommendedName>
</protein>
<name>A0A6C0JN83_9ZZZZ</name>